<feature type="compositionally biased region" description="Basic and acidic residues" evidence="12">
    <location>
        <begin position="494"/>
        <end position="510"/>
    </location>
</feature>
<dbReference type="PANTHER" id="PTHR43381:SF20">
    <property type="entry name" value="TRANSLATION INITIATION FACTOR IF-2, MITOCHONDRIAL"/>
    <property type="match status" value="1"/>
</dbReference>
<dbReference type="InterPro" id="IPR009000">
    <property type="entry name" value="Transl_B-barrel_sf"/>
</dbReference>
<feature type="region of interest" description="Disordered" evidence="12">
    <location>
        <begin position="130"/>
        <end position="152"/>
    </location>
</feature>
<dbReference type="Pfam" id="PF00009">
    <property type="entry name" value="GTP_EFTU"/>
    <property type="match status" value="1"/>
</dbReference>
<keyword evidence="11" id="KW-0862">Zinc</keyword>
<dbReference type="Gene3D" id="2.40.30.10">
    <property type="entry name" value="Translation factors"/>
    <property type="match status" value="2"/>
</dbReference>
<feature type="compositionally biased region" description="Polar residues" evidence="12">
    <location>
        <begin position="261"/>
        <end position="270"/>
    </location>
</feature>
<feature type="region of interest" description="Disordered" evidence="12">
    <location>
        <begin position="65"/>
        <end position="90"/>
    </location>
</feature>
<dbReference type="FunFam" id="3.40.50.10050:FF:000001">
    <property type="entry name" value="Translation initiation factor IF-2"/>
    <property type="match status" value="1"/>
</dbReference>
<dbReference type="Gene3D" id="3.40.50.300">
    <property type="entry name" value="P-loop containing nucleotide triphosphate hydrolases"/>
    <property type="match status" value="1"/>
</dbReference>
<dbReference type="FunFam" id="2.40.30.10:FF:000007">
    <property type="entry name" value="Translation initiation factor IF-2"/>
    <property type="match status" value="1"/>
</dbReference>
<keyword evidence="7" id="KW-0496">Mitochondrion</keyword>
<evidence type="ECO:0000256" key="9">
    <source>
        <dbReference type="ARBA" id="ARBA00025162"/>
    </source>
</evidence>
<evidence type="ECO:0000256" key="8">
    <source>
        <dbReference type="ARBA" id="ARBA00023134"/>
    </source>
</evidence>
<dbReference type="InterPro" id="IPR036925">
    <property type="entry name" value="TIF_IF2_dom3_sf"/>
</dbReference>
<dbReference type="AlphaFoldDB" id="A0AAQ3M0Y5"/>
<comment type="subcellular location">
    <subcellularLocation>
        <location evidence="1">Mitochondrion</location>
    </subcellularLocation>
</comment>
<evidence type="ECO:0000259" key="13">
    <source>
        <dbReference type="PROSITE" id="PS50158"/>
    </source>
</evidence>
<dbReference type="InterPro" id="IPR053905">
    <property type="entry name" value="EF-G-like_DII"/>
</dbReference>
<feature type="compositionally biased region" description="Polar residues" evidence="12">
    <location>
        <begin position="173"/>
        <end position="190"/>
    </location>
</feature>
<gene>
    <name evidence="15" type="ORF">R9X50_00081100</name>
</gene>
<keyword evidence="4" id="KW-0547">Nucleotide-binding</keyword>
<dbReference type="InterPro" id="IPR023115">
    <property type="entry name" value="TIF_IF2_dom3"/>
</dbReference>
<dbReference type="CDD" id="cd03702">
    <property type="entry name" value="IF2_mtIF2_II"/>
    <property type="match status" value="1"/>
</dbReference>
<dbReference type="InterPro" id="IPR027417">
    <property type="entry name" value="P-loop_NTPase"/>
</dbReference>
<feature type="compositionally biased region" description="Basic and acidic residues" evidence="12">
    <location>
        <begin position="223"/>
        <end position="242"/>
    </location>
</feature>
<dbReference type="GO" id="GO:0005525">
    <property type="term" value="F:GTP binding"/>
    <property type="evidence" value="ECO:0007669"/>
    <property type="project" value="UniProtKB-KW"/>
</dbReference>
<feature type="compositionally biased region" description="Polar residues" evidence="12">
    <location>
        <begin position="431"/>
        <end position="445"/>
    </location>
</feature>
<accession>A0AAQ3M0Y5</accession>
<feature type="domain" description="CCHC-type" evidence="13">
    <location>
        <begin position="367"/>
        <end position="381"/>
    </location>
</feature>
<evidence type="ECO:0000256" key="6">
    <source>
        <dbReference type="ARBA" id="ARBA00022946"/>
    </source>
</evidence>
<feature type="domain" description="Tr-type G" evidence="14">
    <location>
        <begin position="651"/>
        <end position="820"/>
    </location>
</feature>
<evidence type="ECO:0000256" key="5">
    <source>
        <dbReference type="ARBA" id="ARBA00022917"/>
    </source>
</evidence>
<dbReference type="InterPro" id="IPR000795">
    <property type="entry name" value="T_Tr_GTP-bd_dom"/>
</dbReference>
<dbReference type="GO" id="GO:0003924">
    <property type="term" value="F:GTPase activity"/>
    <property type="evidence" value="ECO:0007669"/>
    <property type="project" value="InterPro"/>
</dbReference>
<evidence type="ECO:0000256" key="10">
    <source>
        <dbReference type="ARBA" id="ARBA00044200"/>
    </source>
</evidence>
<evidence type="ECO:0000256" key="11">
    <source>
        <dbReference type="PROSITE-ProRule" id="PRU00047"/>
    </source>
</evidence>
<name>A0AAQ3M0Y5_9PEZI</name>
<dbReference type="GO" id="GO:0003743">
    <property type="term" value="F:translation initiation factor activity"/>
    <property type="evidence" value="ECO:0007669"/>
    <property type="project" value="UniProtKB-KW"/>
</dbReference>
<dbReference type="Gene3D" id="4.10.60.10">
    <property type="entry name" value="Zinc finger, CCHC-type"/>
    <property type="match status" value="1"/>
</dbReference>
<dbReference type="CDD" id="cd01887">
    <property type="entry name" value="IF2_eIF5B"/>
    <property type="match status" value="1"/>
</dbReference>
<dbReference type="Proteomes" id="UP001303373">
    <property type="component" value="Chromosome 1"/>
</dbReference>
<dbReference type="Gene3D" id="3.40.50.10050">
    <property type="entry name" value="Translation initiation factor IF- 2, domain 3"/>
    <property type="match status" value="1"/>
</dbReference>
<dbReference type="InterPro" id="IPR005225">
    <property type="entry name" value="Small_GTP-bd"/>
</dbReference>
<keyword evidence="6" id="KW-0809">Transit peptide</keyword>
<dbReference type="InterPro" id="IPR015760">
    <property type="entry name" value="TIF_IF2"/>
</dbReference>
<keyword evidence="8" id="KW-0342">GTP-binding</keyword>
<dbReference type="SUPFAM" id="SSF57756">
    <property type="entry name" value="Retrovirus zinc finger-like domains"/>
    <property type="match status" value="1"/>
</dbReference>
<dbReference type="SUPFAM" id="SSF50447">
    <property type="entry name" value="Translation proteins"/>
    <property type="match status" value="2"/>
</dbReference>
<protein>
    <recommendedName>
        <fullName evidence="10">Translation initiation factor IF-2, mitochondrial</fullName>
    </recommendedName>
</protein>
<sequence length="1188" mass="131084">MFIDTGISVPSSSALCILLSMRRNRLLKPSSAQDLCVFCACRLSAELAVVPPSLVSRRRLNTTRPPFQNAAATQRIEENSSSNGVLQSSPQWAGFDLNSPLSISEQNERNRLKELRAARENQEKNARALKEKYEQQRTQQAARSTKQRSPTRKVDMAALIGGHQSLHRVDLNSAKSKPQPNVPSRRQTLKLQPEQVGLPDFMRVSAQSNERRTEDANGWGLGKVERTPLTHAEREARSDVENGHSANEEVQAIEKEKNLDKNTASDNASGKSFFRFKPSEKETQTPSNSPLERDQGSNWQHLRRTGQENSSQVTFSFGQQTEQTEVDDDWIDRRFREHQEQRKAKSPIRHPNSRGVVATDTMQSVKRCGRCLEDGHAARDCTGPVRSKCHHCGEVGHMSSSCPAKKDFHRSRGRNSRHNANSETVQKEYLSRSQNYNAKSDASGSNKHHASDLAERDPSMGRRGLSADLAARDNDEKPVKRRFEKQTEPSSEEPEQRVLRSRKFSDEGPKKSKLVRRSRNDDYDDEGAAERDERNARKAARKAEKEQQLAAEEAERKARRDANGVPITLPPFISVATLAQALGVRYENFVGQLARLGYDDIFPGKILNSEISSMIAMEYNFDPSFDSVADEAEERDLLAQPELADKSLLPVRPPVVTIMGHVDHGKTTILDYLRKSSVAAGEAGGITQHIGAFSVPLAASGKSITFLDTPGHAAFLAMRQRGANVTDIVILVVAADDSVKPQTLEAIKHAKSAGVPVIVAVNKIDKPEANLEQVKQDLSRHGIEIEDYGGETQVVPVSGKTGKGMDELEEAIVTLSEILDHRAETDGMVEGWVLEATTKDRGRVATVLVRRGTLKQGDVIVAGKTWARVRTLRNESGQVLSSIGPGMPVEVDGWRDQPSAGDEVLEAPTEQKATNVIEYRVEKEEREKALVDMEAINEARKLGREKHEKDKETAKAVKLAKRAGIAIEKEETEVEEQQTGQIEVPFIIKADVSGSAEAVAAYILSVSSPLIIPKILESTVGPVHESDVDMAATAGGHIIAFNLPSNEGMKGAAMSAGVQILENNIIYRVLDDVKAVLEERLPAVVTQKVSGEAEISASFEIGIGGRKTLKIAGCKVRNGVITKGSRVRVLRGEQKVYDGLLSSLKNVKKDVQEMRKGTECGMGFDEWAEFEVGDMVQTYLEITEKRKL</sequence>
<evidence type="ECO:0000256" key="3">
    <source>
        <dbReference type="ARBA" id="ARBA00022540"/>
    </source>
</evidence>
<dbReference type="InterPro" id="IPR044145">
    <property type="entry name" value="IF2_II"/>
</dbReference>
<dbReference type="GO" id="GO:0008270">
    <property type="term" value="F:zinc ion binding"/>
    <property type="evidence" value="ECO:0007669"/>
    <property type="project" value="UniProtKB-KW"/>
</dbReference>
<dbReference type="Pfam" id="PF11987">
    <property type="entry name" value="IF-2"/>
    <property type="match status" value="1"/>
</dbReference>
<feature type="region of interest" description="Disordered" evidence="12">
    <location>
        <begin position="393"/>
        <end position="559"/>
    </location>
</feature>
<keyword evidence="11" id="KW-0479">Metal-binding</keyword>
<dbReference type="GO" id="GO:0005739">
    <property type="term" value="C:mitochondrion"/>
    <property type="evidence" value="ECO:0007669"/>
    <property type="project" value="UniProtKB-SubCell"/>
</dbReference>
<feature type="compositionally biased region" description="Basic and acidic residues" evidence="12">
    <location>
        <begin position="449"/>
        <end position="460"/>
    </location>
</feature>
<dbReference type="SUPFAM" id="SSF52540">
    <property type="entry name" value="P-loop containing nucleoside triphosphate hydrolases"/>
    <property type="match status" value="1"/>
</dbReference>
<feature type="compositionally biased region" description="Basic and acidic residues" evidence="12">
    <location>
        <begin position="528"/>
        <end position="559"/>
    </location>
</feature>
<dbReference type="HAMAP" id="MF_00100_B">
    <property type="entry name" value="IF_2_B"/>
    <property type="match status" value="1"/>
</dbReference>
<comment type="function">
    <text evidence="9">One of the essential components for the initiation of protein synthesis. Protects formylmethionyl-tRNA from spontaneous hydrolysis and promotes its binding to the 30S ribosomal subunits. Also involved in the hydrolysis of GTP during the formation of the 70S ribosomal complex.</text>
</comment>
<dbReference type="PROSITE" id="PS51722">
    <property type="entry name" value="G_TR_2"/>
    <property type="match status" value="1"/>
</dbReference>
<evidence type="ECO:0000256" key="2">
    <source>
        <dbReference type="ARBA" id="ARBA00007733"/>
    </source>
</evidence>
<dbReference type="Pfam" id="PF22042">
    <property type="entry name" value="EF-G_D2"/>
    <property type="match status" value="1"/>
</dbReference>
<feature type="compositionally biased region" description="Polar residues" evidence="12">
    <location>
        <begin position="284"/>
        <end position="300"/>
    </location>
</feature>
<feature type="domain" description="CCHC-type" evidence="13">
    <location>
        <begin position="388"/>
        <end position="403"/>
    </location>
</feature>
<comment type="similarity">
    <text evidence="2">Belongs to the TRAFAC class translation factor GTPase superfamily. Classic translation factor GTPase family. IF-2 subfamily.</text>
</comment>
<feature type="region of interest" description="Disordered" evidence="12">
    <location>
        <begin position="165"/>
        <end position="328"/>
    </location>
</feature>
<dbReference type="SMART" id="SM00343">
    <property type="entry name" value="ZnF_C2HC"/>
    <property type="match status" value="2"/>
</dbReference>
<dbReference type="InterPro" id="IPR001878">
    <property type="entry name" value="Znf_CCHC"/>
</dbReference>
<dbReference type="SUPFAM" id="SSF52156">
    <property type="entry name" value="Initiation factor IF2/eIF5b, domain 3"/>
    <property type="match status" value="1"/>
</dbReference>
<feature type="compositionally biased region" description="Polar residues" evidence="12">
    <location>
        <begin position="79"/>
        <end position="90"/>
    </location>
</feature>
<dbReference type="InterPro" id="IPR036875">
    <property type="entry name" value="Znf_CCHC_sf"/>
</dbReference>
<evidence type="ECO:0000256" key="4">
    <source>
        <dbReference type="ARBA" id="ARBA00022741"/>
    </source>
</evidence>
<dbReference type="NCBIfam" id="TIGR00231">
    <property type="entry name" value="small_GTP"/>
    <property type="match status" value="1"/>
</dbReference>
<evidence type="ECO:0000256" key="7">
    <source>
        <dbReference type="ARBA" id="ARBA00023128"/>
    </source>
</evidence>
<proteinExistence type="inferred from homology"/>
<dbReference type="PROSITE" id="PS01176">
    <property type="entry name" value="IF2"/>
    <property type="match status" value="1"/>
</dbReference>
<evidence type="ECO:0000313" key="15">
    <source>
        <dbReference type="EMBL" id="WPG98027.1"/>
    </source>
</evidence>
<dbReference type="FunFam" id="2.40.30.10:FF:000008">
    <property type="entry name" value="Translation initiation factor IF-2"/>
    <property type="match status" value="1"/>
</dbReference>
<keyword evidence="16" id="KW-1185">Reference proteome</keyword>
<dbReference type="EMBL" id="CP138580">
    <property type="protein sequence ID" value="WPG98027.1"/>
    <property type="molecule type" value="Genomic_DNA"/>
</dbReference>
<dbReference type="Pfam" id="PF00098">
    <property type="entry name" value="zf-CCHC"/>
    <property type="match status" value="1"/>
</dbReference>
<dbReference type="InterPro" id="IPR000178">
    <property type="entry name" value="TF_IF2_bacterial-like"/>
</dbReference>
<feature type="compositionally biased region" description="Basic residues" evidence="12">
    <location>
        <begin position="407"/>
        <end position="417"/>
    </location>
</feature>
<keyword evidence="11" id="KW-0863">Zinc-finger</keyword>
<keyword evidence="3 15" id="KW-0396">Initiation factor</keyword>
<reference evidence="15 16" key="1">
    <citation type="submission" date="2023-11" db="EMBL/GenBank/DDBJ databases">
        <title>An acidophilic fungus is an integral part of prey digestion in a carnivorous sundew plant.</title>
        <authorList>
            <person name="Tsai I.J."/>
        </authorList>
    </citation>
    <scope>NUCLEOTIDE SEQUENCE [LARGE SCALE GENOMIC DNA]</scope>
    <source>
        <strain evidence="15">169a</strain>
    </source>
</reference>
<dbReference type="GO" id="GO:0003676">
    <property type="term" value="F:nucleic acid binding"/>
    <property type="evidence" value="ECO:0007669"/>
    <property type="project" value="InterPro"/>
</dbReference>
<feature type="compositionally biased region" description="Polar residues" evidence="12">
    <location>
        <begin position="307"/>
        <end position="323"/>
    </location>
</feature>
<evidence type="ECO:0000259" key="14">
    <source>
        <dbReference type="PROSITE" id="PS51722"/>
    </source>
</evidence>
<dbReference type="PROSITE" id="PS50158">
    <property type="entry name" value="ZF_CCHC"/>
    <property type="match status" value="2"/>
</dbReference>
<dbReference type="CDD" id="cd03692">
    <property type="entry name" value="mtIF2_IVc"/>
    <property type="match status" value="1"/>
</dbReference>
<dbReference type="FunFam" id="3.40.50.300:FF:000019">
    <property type="entry name" value="Translation initiation factor IF-2"/>
    <property type="match status" value="1"/>
</dbReference>
<keyword evidence="5" id="KW-0648">Protein biosynthesis</keyword>
<evidence type="ECO:0000256" key="1">
    <source>
        <dbReference type="ARBA" id="ARBA00004173"/>
    </source>
</evidence>
<organism evidence="15 16">
    <name type="scientific">Acrodontium crateriforme</name>
    <dbReference type="NCBI Taxonomy" id="150365"/>
    <lineage>
        <taxon>Eukaryota</taxon>
        <taxon>Fungi</taxon>
        <taxon>Dikarya</taxon>
        <taxon>Ascomycota</taxon>
        <taxon>Pezizomycotina</taxon>
        <taxon>Dothideomycetes</taxon>
        <taxon>Dothideomycetidae</taxon>
        <taxon>Mycosphaerellales</taxon>
        <taxon>Teratosphaeriaceae</taxon>
        <taxon>Acrodontium</taxon>
    </lineage>
</organism>
<evidence type="ECO:0000256" key="12">
    <source>
        <dbReference type="SAM" id="MobiDB-lite"/>
    </source>
</evidence>
<dbReference type="PANTHER" id="PTHR43381">
    <property type="entry name" value="TRANSLATION INITIATION FACTOR IF-2-RELATED"/>
    <property type="match status" value="1"/>
</dbReference>
<evidence type="ECO:0000313" key="16">
    <source>
        <dbReference type="Proteomes" id="UP001303373"/>
    </source>
</evidence>